<evidence type="ECO:0000313" key="1">
    <source>
        <dbReference type="EMBL" id="ABI65585.1"/>
    </source>
</evidence>
<keyword evidence="2" id="KW-1185">Reference proteome</keyword>
<evidence type="ECO:0008006" key="3">
    <source>
        <dbReference type="Google" id="ProtNLM"/>
    </source>
</evidence>
<dbReference type="HOGENOM" id="CLU_1600742_0_0_5"/>
<organism evidence="1 2">
    <name type="scientific">Maricaulis maris (strain MCS10)</name>
    <name type="common">Caulobacter maris</name>
    <dbReference type="NCBI Taxonomy" id="394221"/>
    <lineage>
        <taxon>Bacteria</taxon>
        <taxon>Pseudomonadati</taxon>
        <taxon>Pseudomonadota</taxon>
        <taxon>Alphaproteobacteria</taxon>
        <taxon>Maricaulales</taxon>
        <taxon>Maricaulaceae</taxon>
        <taxon>Maricaulis</taxon>
    </lineage>
</organism>
<dbReference type="RefSeq" id="WP_011643232.1">
    <property type="nucleotide sequence ID" value="NC_008347.1"/>
</dbReference>
<reference evidence="1 2" key="1">
    <citation type="submission" date="2006-08" db="EMBL/GenBank/DDBJ databases">
        <title>Complete sequence of Maricaulis maris MCS10.</title>
        <authorList>
            <consortium name="US DOE Joint Genome Institute"/>
            <person name="Copeland A."/>
            <person name="Lucas S."/>
            <person name="Lapidus A."/>
            <person name="Barry K."/>
            <person name="Detter J.C."/>
            <person name="Glavina del Rio T."/>
            <person name="Hammon N."/>
            <person name="Israni S."/>
            <person name="Dalin E."/>
            <person name="Tice H."/>
            <person name="Pitluck S."/>
            <person name="Saunders E."/>
            <person name="Brettin T."/>
            <person name="Bruce D."/>
            <person name="Han C."/>
            <person name="Tapia R."/>
            <person name="Gilna P."/>
            <person name="Schmutz J."/>
            <person name="Larimer F."/>
            <person name="Land M."/>
            <person name="Hauser L."/>
            <person name="Kyrpides N."/>
            <person name="Mikhailova N."/>
            <person name="Viollier P."/>
            <person name="Stephens C."/>
            <person name="Richardson P."/>
        </authorList>
    </citation>
    <scope>NUCLEOTIDE SEQUENCE [LARGE SCALE GENOMIC DNA]</scope>
    <source>
        <strain evidence="1 2">MCS10</strain>
    </source>
</reference>
<evidence type="ECO:0000313" key="2">
    <source>
        <dbReference type="Proteomes" id="UP000001964"/>
    </source>
</evidence>
<proteinExistence type="predicted"/>
<dbReference type="KEGG" id="mmr:Mmar10_1293"/>
<gene>
    <name evidence="1" type="ordered locus">Mmar10_1293</name>
</gene>
<protein>
    <recommendedName>
        <fullName evidence="3">DUF2007 domain-containing protein</fullName>
    </recommendedName>
</protein>
<sequence>MTSKSSTFSPWQGEAVVVACTLQAAGIPAIVADWHFISIKPSLEFGSSRPRVLIPPAYVADAQDWLDFVRQQTLEPMFPCPDCGAETRRTRRWFAMAIITLLGSFHPFFSSRRWCEACQRSHAPAAPAPFTEEELGYPVADTTPGSNWFERLRTAGMNGAYGRPDE</sequence>
<dbReference type="OrthoDB" id="9902421at2"/>
<dbReference type="AlphaFoldDB" id="Q0AQ52"/>
<dbReference type="EMBL" id="CP000449">
    <property type="protein sequence ID" value="ABI65585.1"/>
    <property type="molecule type" value="Genomic_DNA"/>
</dbReference>
<dbReference type="Proteomes" id="UP000001964">
    <property type="component" value="Chromosome"/>
</dbReference>
<accession>Q0AQ52</accession>
<name>Q0AQ52_MARMM</name>
<dbReference type="STRING" id="394221.Mmar10_1293"/>